<dbReference type="Gene3D" id="1.10.287.3510">
    <property type="match status" value="1"/>
</dbReference>
<keyword evidence="2" id="KW-0496">Mitochondrion</keyword>
<reference evidence="2" key="1">
    <citation type="submission" date="2016-04" db="EMBL/GenBank/DDBJ databases">
        <title>The partial mitochondrial genomes of Aposthonia borneensis.</title>
        <authorList>
            <person name="Song F."/>
            <person name="Liu Y.Q."/>
            <person name="Jiang P."/>
            <person name="Li H."/>
            <person name="Cai W.Z."/>
        </authorList>
    </citation>
    <scope>NUCLEOTIDE SEQUENCE</scope>
</reference>
<keyword evidence="1" id="KW-0812">Transmembrane</keyword>
<dbReference type="EMBL" id="KX091848">
    <property type="protein sequence ID" value="ASM82627.1"/>
    <property type="molecule type" value="Genomic_DNA"/>
</dbReference>
<proteinExistence type="predicted"/>
<keyword evidence="1" id="KW-1133">Transmembrane helix</keyword>
<evidence type="ECO:0000313" key="2">
    <source>
        <dbReference type="EMBL" id="ASM82627.1"/>
    </source>
</evidence>
<organism evidence="2">
    <name type="scientific">Aposthonia borneensis</name>
    <dbReference type="NCBI Taxonomy" id="1208762"/>
    <lineage>
        <taxon>Eukaryota</taxon>
        <taxon>Metazoa</taxon>
        <taxon>Ecdysozoa</taxon>
        <taxon>Arthropoda</taxon>
        <taxon>Hexapoda</taxon>
        <taxon>Insecta</taxon>
        <taxon>Pterygota</taxon>
        <taxon>Neoptera</taxon>
        <taxon>Polyneoptera</taxon>
        <taxon>Embioptera</taxon>
        <taxon>Oligotomidae</taxon>
        <taxon>Aposthonia</taxon>
    </lineage>
</organism>
<evidence type="ECO:0000256" key="1">
    <source>
        <dbReference type="SAM" id="Phobius"/>
    </source>
</evidence>
<feature type="transmembrane region" description="Helical" evidence="1">
    <location>
        <begin position="20"/>
        <end position="46"/>
    </location>
</feature>
<dbReference type="AlphaFoldDB" id="A0A678RW87"/>
<name>A0A678RW87_9NEOP</name>
<geneLocation type="mitochondrion" evidence="2"/>
<keyword evidence="1" id="KW-0472">Membrane</keyword>
<accession>A0A678RW87</accession>
<feature type="transmembrane region" description="Helical" evidence="1">
    <location>
        <begin position="52"/>
        <end position="75"/>
    </location>
</feature>
<sequence length="91" mass="10244">MFYIYMMIGGLIVYIFKCNYLLVTLLGLEYLSLSLFVGLVFMGLLIGLSMDLLVIFLIMMVCEGVLGLSLLVMMVRSSGVDYYSVLSMLRC</sequence>
<gene>
    <name evidence="2" type="primary">ND4L</name>
</gene>
<protein>
    <submittedName>
        <fullName evidence="2">NADH dehydrogenase subunit 4L</fullName>
    </submittedName>
</protein>